<dbReference type="GeneID" id="28760771"/>
<keyword evidence="1" id="KW-0472">Membrane</keyword>
<dbReference type="Proteomes" id="UP000077069">
    <property type="component" value="Unassembled WGS sequence"/>
</dbReference>
<protein>
    <submittedName>
        <fullName evidence="2">Uncharacterized protein</fullName>
    </submittedName>
</protein>
<dbReference type="RefSeq" id="XP_018042646.1">
    <property type="nucleotide sequence ID" value="XM_018177285.1"/>
</dbReference>
<evidence type="ECO:0000313" key="2">
    <source>
        <dbReference type="EMBL" id="OAG12281.1"/>
    </source>
</evidence>
<organism evidence="2 3">
    <name type="scientific">Paraphaeosphaeria sporulosa</name>
    <dbReference type="NCBI Taxonomy" id="1460663"/>
    <lineage>
        <taxon>Eukaryota</taxon>
        <taxon>Fungi</taxon>
        <taxon>Dikarya</taxon>
        <taxon>Ascomycota</taxon>
        <taxon>Pezizomycotina</taxon>
        <taxon>Dothideomycetes</taxon>
        <taxon>Pleosporomycetidae</taxon>
        <taxon>Pleosporales</taxon>
        <taxon>Massarineae</taxon>
        <taxon>Didymosphaeriaceae</taxon>
        <taxon>Paraphaeosphaeria</taxon>
    </lineage>
</organism>
<feature type="transmembrane region" description="Helical" evidence="1">
    <location>
        <begin position="20"/>
        <end position="40"/>
    </location>
</feature>
<dbReference type="InParanoid" id="A0A177CYK6"/>
<feature type="non-terminal residue" evidence="2">
    <location>
        <position position="54"/>
    </location>
</feature>
<name>A0A177CYK6_9PLEO</name>
<proteinExistence type="predicted"/>
<keyword evidence="1" id="KW-1133">Transmembrane helix</keyword>
<dbReference type="EMBL" id="KV441548">
    <property type="protein sequence ID" value="OAG12281.1"/>
    <property type="molecule type" value="Genomic_DNA"/>
</dbReference>
<dbReference type="AlphaFoldDB" id="A0A177CYK6"/>
<evidence type="ECO:0000313" key="3">
    <source>
        <dbReference type="Proteomes" id="UP000077069"/>
    </source>
</evidence>
<gene>
    <name evidence="2" type="ORF">CC84DRAFT_1159621</name>
</gene>
<sequence>MNFLCNLATSYLADWTKWRSLTAIATASPSLFYAVLYTGIGYRDPCYQKYGQMV</sequence>
<accession>A0A177CYK6</accession>
<keyword evidence="1" id="KW-0812">Transmembrane</keyword>
<reference evidence="2 3" key="1">
    <citation type="submission" date="2016-05" db="EMBL/GenBank/DDBJ databases">
        <title>Comparative analysis of secretome profiles of manganese(II)-oxidizing ascomycete fungi.</title>
        <authorList>
            <consortium name="DOE Joint Genome Institute"/>
            <person name="Zeiner C.A."/>
            <person name="Purvine S.O."/>
            <person name="Zink E.M."/>
            <person name="Wu S."/>
            <person name="Pasa-Tolic L."/>
            <person name="Chaput D.L."/>
            <person name="Haridas S."/>
            <person name="Grigoriev I.V."/>
            <person name="Santelli C.M."/>
            <person name="Hansel C.M."/>
        </authorList>
    </citation>
    <scope>NUCLEOTIDE SEQUENCE [LARGE SCALE GENOMIC DNA]</scope>
    <source>
        <strain evidence="2 3">AP3s5-JAC2a</strain>
    </source>
</reference>
<evidence type="ECO:0000256" key="1">
    <source>
        <dbReference type="SAM" id="Phobius"/>
    </source>
</evidence>
<keyword evidence="3" id="KW-1185">Reference proteome</keyword>